<organism evidence="2 3">
    <name type="scientific">Clostridium perfringens</name>
    <dbReference type="NCBI Taxonomy" id="1502"/>
    <lineage>
        <taxon>Bacteria</taxon>
        <taxon>Bacillati</taxon>
        <taxon>Bacillota</taxon>
        <taxon>Clostridia</taxon>
        <taxon>Eubacteriales</taxon>
        <taxon>Clostridiaceae</taxon>
        <taxon>Clostridium</taxon>
    </lineage>
</organism>
<evidence type="ECO:0000313" key="3">
    <source>
        <dbReference type="Proteomes" id="UP000481454"/>
    </source>
</evidence>
<evidence type="ECO:0000256" key="1">
    <source>
        <dbReference type="SAM" id="MobiDB-lite"/>
    </source>
</evidence>
<reference evidence="2 3" key="1">
    <citation type="submission" date="2020-02" db="EMBL/GenBank/DDBJ databases">
        <title>Genomic Insights into the Phylogeny and Genetic Plasticity of the Human and Animal Enteric Pathogen Clostridium perfringens.</title>
        <authorList>
            <person name="Feng Y."/>
            <person name="Hu Y."/>
        </authorList>
    </citation>
    <scope>NUCLEOTIDE SEQUENCE [LARGE SCALE GENOMIC DNA]</scope>
    <source>
        <strain evidence="2 3">CP-40</strain>
    </source>
</reference>
<accession>A0AAP6WL45</accession>
<dbReference type="Proteomes" id="UP000481454">
    <property type="component" value="Unassembled WGS sequence"/>
</dbReference>
<protein>
    <submittedName>
        <fullName evidence="2">Uncharacterized protein</fullName>
    </submittedName>
</protein>
<comment type="caution">
    <text evidence="2">The sequence shown here is derived from an EMBL/GenBank/DDBJ whole genome shotgun (WGS) entry which is preliminary data.</text>
</comment>
<dbReference type="EMBL" id="JAALLZ010000001">
    <property type="protein sequence ID" value="NGU29022.1"/>
    <property type="molecule type" value="Genomic_DNA"/>
</dbReference>
<dbReference type="RefSeq" id="WP_003460315.1">
    <property type="nucleotide sequence ID" value="NZ_CATNWT010000001.1"/>
</dbReference>
<sequence length="50" mass="5617">MARRSGIIKTSKENELSKRKDSGLFKSGNTSISKFTKVLNESLNDKDNDK</sequence>
<name>A0AAP6WL45_CLOPF</name>
<evidence type="ECO:0000313" key="2">
    <source>
        <dbReference type="EMBL" id="NGU29022.1"/>
    </source>
</evidence>
<feature type="region of interest" description="Disordered" evidence="1">
    <location>
        <begin position="1"/>
        <end position="23"/>
    </location>
</feature>
<dbReference type="AlphaFoldDB" id="A0AAP6WL45"/>
<feature type="compositionally biased region" description="Basic and acidic residues" evidence="1">
    <location>
        <begin position="10"/>
        <end position="23"/>
    </location>
</feature>
<gene>
    <name evidence="2" type="ORF">G6Z34_02685</name>
</gene>
<proteinExistence type="predicted"/>